<dbReference type="GO" id="GO:0000009">
    <property type="term" value="F:alpha-1,6-mannosyltransferase activity"/>
    <property type="evidence" value="ECO:0007669"/>
    <property type="project" value="InterPro"/>
</dbReference>
<proteinExistence type="predicted"/>
<dbReference type="AlphaFoldDB" id="A0A1B7X827"/>
<dbReference type="InterPro" id="IPR039367">
    <property type="entry name" value="Och1-like"/>
</dbReference>
<evidence type="ECO:0008006" key="3">
    <source>
        <dbReference type="Google" id="ProtNLM"/>
    </source>
</evidence>
<gene>
    <name evidence="1" type="ORF">AN484_00855</name>
</gene>
<dbReference type="EMBL" id="LJOW01000002">
    <property type="protein sequence ID" value="OBQ45555.1"/>
    <property type="molecule type" value="Genomic_DNA"/>
</dbReference>
<name>A0A1B7X827_APHFL</name>
<accession>A0A1B7X827</accession>
<protein>
    <recommendedName>
        <fullName evidence="3">Glycosyltransferase</fullName>
    </recommendedName>
</protein>
<dbReference type="SUPFAM" id="SSF53448">
    <property type="entry name" value="Nucleotide-diphospho-sugar transferases"/>
    <property type="match status" value="1"/>
</dbReference>
<dbReference type="PANTHER" id="PTHR31834">
    <property type="entry name" value="INITIATION-SPECIFIC ALPHA-1,6-MANNOSYLTRANSFERASE"/>
    <property type="match status" value="1"/>
</dbReference>
<organism evidence="1 2">
    <name type="scientific">Aphanizomenon flos-aquae WA102</name>
    <dbReference type="NCBI Taxonomy" id="1710896"/>
    <lineage>
        <taxon>Bacteria</taxon>
        <taxon>Bacillati</taxon>
        <taxon>Cyanobacteriota</taxon>
        <taxon>Cyanophyceae</taxon>
        <taxon>Nostocales</taxon>
        <taxon>Aphanizomenonaceae</taxon>
        <taxon>Aphanizomenon</taxon>
    </lineage>
</organism>
<evidence type="ECO:0000313" key="2">
    <source>
        <dbReference type="Proteomes" id="UP000092093"/>
    </source>
</evidence>
<dbReference type="PANTHER" id="PTHR31834:SF1">
    <property type="entry name" value="INITIATION-SPECIFIC ALPHA-1,6-MANNOSYLTRANSFERASE"/>
    <property type="match status" value="1"/>
</dbReference>
<dbReference type="GO" id="GO:0006487">
    <property type="term" value="P:protein N-linked glycosylation"/>
    <property type="evidence" value="ECO:0007669"/>
    <property type="project" value="TreeGrafter"/>
</dbReference>
<dbReference type="Pfam" id="PF04488">
    <property type="entry name" value="Gly_transf_sug"/>
    <property type="match status" value="1"/>
</dbReference>
<dbReference type="InterPro" id="IPR007577">
    <property type="entry name" value="GlycoTrfase_DXD_sugar-bd_CS"/>
</dbReference>
<reference evidence="1 2" key="1">
    <citation type="submission" date="2015-09" db="EMBL/GenBank/DDBJ databases">
        <title>Aphanizomenon flos-aquae WA102.</title>
        <authorList>
            <person name="Driscoll C."/>
        </authorList>
    </citation>
    <scope>NUCLEOTIDE SEQUENCE [LARGE SCALE GENOMIC DNA]</scope>
    <source>
        <strain evidence="1">WA102</strain>
    </source>
</reference>
<dbReference type="Proteomes" id="UP000092093">
    <property type="component" value="Unassembled WGS sequence"/>
</dbReference>
<evidence type="ECO:0000313" key="1">
    <source>
        <dbReference type="EMBL" id="OBQ45555.1"/>
    </source>
</evidence>
<sequence length="224" mass="26708">MTHSFPKIIWQTHNYKKEDLPEHISNIGGTWKNLNPGWRYRYVDHEERDKMVRVYTEIYETYKNQEPVFQSDIWRFLVTYKYGGCYADMDSVCVKPLDYLLQDIDPLIQMVTVPIYMRNGNTHNYVTKEKSQPMMKVFNEMIRNPESLEKWVPWNIFVKNVYADNTVSQMYIVETESKSIGDIAVKHSHEYKYKFDLSQHKVNNYGNIVNYVDFLQENGLTSSI</sequence>
<dbReference type="Gene3D" id="3.90.550.20">
    <property type="match status" value="1"/>
</dbReference>
<comment type="caution">
    <text evidence="1">The sequence shown here is derived from an EMBL/GenBank/DDBJ whole genome shotgun (WGS) entry which is preliminary data.</text>
</comment>
<dbReference type="InterPro" id="IPR029044">
    <property type="entry name" value="Nucleotide-diphossugar_trans"/>
</dbReference>